<keyword evidence="3" id="KW-1185">Reference proteome</keyword>
<reference evidence="3" key="1">
    <citation type="submission" date="2017-09" db="EMBL/GenBank/DDBJ databases">
        <authorList>
            <person name="Varghese N."/>
            <person name="Submissions S."/>
        </authorList>
    </citation>
    <scope>NUCLEOTIDE SEQUENCE [LARGE SCALE GENOMIC DNA]</scope>
    <source>
        <strain evidence="3">MSL47</strain>
    </source>
</reference>
<gene>
    <name evidence="2" type="ORF">SAMN06265827_102112</name>
</gene>
<evidence type="ECO:0000256" key="1">
    <source>
        <dbReference type="SAM" id="Phobius"/>
    </source>
</evidence>
<evidence type="ECO:0000313" key="3">
    <source>
        <dbReference type="Proteomes" id="UP000219573"/>
    </source>
</evidence>
<accession>A0A285FKK9</accession>
<sequence length="149" mass="17171">MEWIIIFIASWILFLLLIDWTELKVNIWSGIMAVVLQLAIDAQAISHSWYKINRGVLWIFGSSLFFVMGPVLVIGVLLAQYHPIKRWMRIVNVFVLAALFSIYELLVLARKALVYTDWHHPESLVVNLSAMIILSWFSIVVLDKKGESN</sequence>
<dbReference type="EMBL" id="OBDZ01000002">
    <property type="protein sequence ID" value="SNY11384.1"/>
    <property type="molecule type" value="Genomic_DNA"/>
</dbReference>
<keyword evidence="1" id="KW-0812">Transmembrane</keyword>
<dbReference type="RefSeq" id="WP_097016378.1">
    <property type="nucleotide sequence ID" value="NZ_OBDZ01000002.1"/>
</dbReference>
<keyword evidence="1" id="KW-1133">Transmembrane helix</keyword>
<feature type="transmembrane region" description="Helical" evidence="1">
    <location>
        <begin position="56"/>
        <end position="78"/>
    </location>
</feature>
<name>A0A285FKK9_9FIRM</name>
<feature type="transmembrane region" description="Helical" evidence="1">
    <location>
        <begin position="6"/>
        <end position="23"/>
    </location>
</feature>
<keyword evidence="1" id="KW-0472">Membrane</keyword>
<feature type="transmembrane region" description="Helical" evidence="1">
    <location>
        <begin position="30"/>
        <end position="50"/>
    </location>
</feature>
<proteinExistence type="predicted"/>
<dbReference type="OrthoDB" id="1724157at2"/>
<dbReference type="Proteomes" id="UP000219573">
    <property type="component" value="Unassembled WGS sequence"/>
</dbReference>
<feature type="transmembrane region" description="Helical" evidence="1">
    <location>
        <begin position="90"/>
        <end position="109"/>
    </location>
</feature>
<protein>
    <submittedName>
        <fullName evidence="2">Uncharacterized protein</fullName>
    </submittedName>
</protein>
<feature type="transmembrane region" description="Helical" evidence="1">
    <location>
        <begin position="124"/>
        <end position="142"/>
    </location>
</feature>
<dbReference type="AlphaFoldDB" id="A0A285FKK9"/>
<organism evidence="2 3">
    <name type="scientific">Orenia metallireducens</name>
    <dbReference type="NCBI Taxonomy" id="1413210"/>
    <lineage>
        <taxon>Bacteria</taxon>
        <taxon>Bacillati</taxon>
        <taxon>Bacillota</taxon>
        <taxon>Clostridia</taxon>
        <taxon>Halanaerobiales</taxon>
        <taxon>Halobacteroidaceae</taxon>
        <taxon>Orenia</taxon>
    </lineage>
</organism>
<evidence type="ECO:0000313" key="2">
    <source>
        <dbReference type="EMBL" id="SNY11384.1"/>
    </source>
</evidence>